<evidence type="ECO:0000256" key="2">
    <source>
        <dbReference type="ARBA" id="ARBA00023015"/>
    </source>
</evidence>
<keyword evidence="3" id="KW-0238">DNA-binding</keyword>
<dbReference type="InterPro" id="IPR036388">
    <property type="entry name" value="WH-like_DNA-bd_sf"/>
</dbReference>
<dbReference type="InterPro" id="IPR037171">
    <property type="entry name" value="NagB/RpiA_transferase-like"/>
</dbReference>
<evidence type="ECO:0000259" key="6">
    <source>
        <dbReference type="Pfam" id="PF04198"/>
    </source>
</evidence>
<evidence type="ECO:0000313" key="7">
    <source>
        <dbReference type="EMBL" id="MDQ7251362.1"/>
    </source>
</evidence>
<dbReference type="EMBL" id="JAUYVI010000011">
    <property type="protein sequence ID" value="MDQ7251362.1"/>
    <property type="molecule type" value="Genomic_DNA"/>
</dbReference>
<dbReference type="SUPFAM" id="SSF100950">
    <property type="entry name" value="NagB/RpiA/CoA transferase-like"/>
    <property type="match status" value="1"/>
</dbReference>
<evidence type="ECO:0000313" key="8">
    <source>
        <dbReference type="Proteomes" id="UP001230156"/>
    </source>
</evidence>
<comment type="caution">
    <text evidence="7">The sequence shown here is derived from an EMBL/GenBank/DDBJ whole genome shotgun (WGS) entry which is preliminary data.</text>
</comment>
<reference evidence="8" key="1">
    <citation type="submission" date="2023-08" db="EMBL/GenBank/DDBJ databases">
        <title>Rhodospirillaceae gen. nov., a novel taxon isolated from the Yangtze River Yuezi River estuary sludge.</title>
        <authorList>
            <person name="Ruan L."/>
        </authorList>
    </citation>
    <scope>NUCLEOTIDE SEQUENCE [LARGE SCALE GENOMIC DNA]</scope>
    <source>
        <strain evidence="8">R-7</strain>
    </source>
</reference>
<evidence type="ECO:0000256" key="3">
    <source>
        <dbReference type="ARBA" id="ARBA00023125"/>
    </source>
</evidence>
<dbReference type="PANTHER" id="PTHR34294:SF1">
    <property type="entry name" value="TRANSCRIPTIONAL REGULATOR LSRR"/>
    <property type="match status" value="1"/>
</dbReference>
<protein>
    <submittedName>
        <fullName evidence="7">Sugar-binding transcriptional regulator</fullName>
    </submittedName>
</protein>
<keyword evidence="8" id="KW-1185">Reference proteome</keyword>
<dbReference type="Gene3D" id="1.10.10.10">
    <property type="entry name" value="Winged helix-like DNA-binding domain superfamily/Winged helix DNA-binding domain"/>
    <property type="match status" value="1"/>
</dbReference>
<evidence type="ECO:0000256" key="1">
    <source>
        <dbReference type="ARBA" id="ARBA00010466"/>
    </source>
</evidence>
<evidence type="ECO:0000256" key="5">
    <source>
        <dbReference type="SAM" id="MobiDB-lite"/>
    </source>
</evidence>
<dbReference type="Proteomes" id="UP001230156">
    <property type="component" value="Unassembled WGS sequence"/>
</dbReference>
<keyword evidence="2" id="KW-0805">Transcription regulation</keyword>
<proteinExistence type="inferred from homology"/>
<accession>A0ABU0YUF6</accession>
<dbReference type="InterPro" id="IPR051054">
    <property type="entry name" value="SorC_transcr_regulators"/>
</dbReference>
<name>A0ABU0YUF6_9PROT</name>
<dbReference type="InterPro" id="IPR007324">
    <property type="entry name" value="Sugar-bd_dom_put"/>
</dbReference>
<dbReference type="Gene3D" id="3.40.50.1360">
    <property type="match status" value="1"/>
</dbReference>
<gene>
    <name evidence="7" type="ORF">Q8A70_26995</name>
</gene>
<evidence type="ECO:0000256" key="4">
    <source>
        <dbReference type="ARBA" id="ARBA00023163"/>
    </source>
</evidence>
<dbReference type="RefSeq" id="WP_379961665.1">
    <property type="nucleotide sequence ID" value="NZ_JAUYVI010000011.1"/>
</dbReference>
<feature type="region of interest" description="Disordered" evidence="5">
    <location>
        <begin position="317"/>
        <end position="336"/>
    </location>
</feature>
<dbReference type="Pfam" id="PF04198">
    <property type="entry name" value="Sugar-bind"/>
    <property type="match status" value="1"/>
</dbReference>
<comment type="similarity">
    <text evidence="1">Belongs to the SorC transcriptional regulatory family.</text>
</comment>
<feature type="compositionally biased region" description="Basic and acidic residues" evidence="5">
    <location>
        <begin position="320"/>
        <end position="336"/>
    </location>
</feature>
<dbReference type="PANTHER" id="PTHR34294">
    <property type="entry name" value="TRANSCRIPTIONAL REGULATOR-RELATED"/>
    <property type="match status" value="1"/>
</dbReference>
<feature type="domain" description="Sugar-binding" evidence="6">
    <location>
        <begin position="59"/>
        <end position="310"/>
    </location>
</feature>
<sequence length="336" mass="36104">MAGNDRGLAARAAWLSFIGGYTQEEIAQRLGLSRVKINRLIAEATEAGLVRVFVEGTAAECVALEDQIAAHWKLDFCSVSPTVDGGLLPLRTLAAAGAHYLHGVLERGEAKVIGVGHGRTLDEIVKYLPRVERPDVKFVSLLGSLTRHAAANPFDVIHRLSEVTGAECYFMPAPFFADSFADKKVLLGQKGLKDVFALAKAAELYIVGIGEIGVHAHMLSTRTTTEKELREVKQAGAVGEVLGRFLDKEGRVVAAELNDRAVAIKLEDIKGKPVIAIAGGADKPLAIMAVLESRLIKGLITDEDTAKAIVDRINAGSKAGETKKSKQNRWRGESHV</sequence>
<organism evidence="7 8">
    <name type="scientific">Dongia sedimenti</name>
    <dbReference type="NCBI Taxonomy" id="3064282"/>
    <lineage>
        <taxon>Bacteria</taxon>
        <taxon>Pseudomonadati</taxon>
        <taxon>Pseudomonadota</taxon>
        <taxon>Alphaproteobacteria</taxon>
        <taxon>Rhodospirillales</taxon>
        <taxon>Dongiaceae</taxon>
        <taxon>Dongia</taxon>
    </lineage>
</organism>
<keyword evidence="4" id="KW-0804">Transcription</keyword>